<gene>
    <name evidence="1" type="ORF">POPTR_013G158900</name>
</gene>
<dbReference type="HOGENOM" id="CLU_2659102_0_0_1"/>
<evidence type="ECO:0000313" key="2">
    <source>
        <dbReference type="Proteomes" id="UP000006729"/>
    </source>
</evidence>
<organism evidence="1 2">
    <name type="scientific">Populus trichocarpa</name>
    <name type="common">Western balsam poplar</name>
    <name type="synonym">Populus balsamifera subsp. trichocarpa</name>
    <dbReference type="NCBI Taxonomy" id="3694"/>
    <lineage>
        <taxon>Eukaryota</taxon>
        <taxon>Viridiplantae</taxon>
        <taxon>Streptophyta</taxon>
        <taxon>Embryophyta</taxon>
        <taxon>Tracheophyta</taxon>
        <taxon>Spermatophyta</taxon>
        <taxon>Magnoliopsida</taxon>
        <taxon>eudicotyledons</taxon>
        <taxon>Gunneridae</taxon>
        <taxon>Pentapetalae</taxon>
        <taxon>rosids</taxon>
        <taxon>fabids</taxon>
        <taxon>Malpighiales</taxon>
        <taxon>Salicaceae</taxon>
        <taxon>Saliceae</taxon>
        <taxon>Populus</taxon>
    </lineage>
</organism>
<dbReference type="AlphaFoldDB" id="U5FWP8"/>
<keyword evidence="2" id="KW-1185">Reference proteome</keyword>
<evidence type="ECO:0000313" key="1">
    <source>
        <dbReference type="EMBL" id="PNT08572.1"/>
    </source>
</evidence>
<sequence length="76" mass="9191">MQHCMEPQSQEHVVFWNSEFFLVLRKYCFKIHSMYFPLHHNFQEKLFRPVKKFMTKTTGAFVGSPPKSKTKERPLQ</sequence>
<dbReference type="Proteomes" id="UP000006729">
    <property type="component" value="Chromosome 13"/>
</dbReference>
<accession>U5FWP8</accession>
<dbReference type="EMBL" id="CM009302">
    <property type="protein sequence ID" value="PNT08572.1"/>
    <property type="molecule type" value="Genomic_DNA"/>
</dbReference>
<dbReference type="InParanoid" id="U5FWP8"/>
<protein>
    <submittedName>
        <fullName evidence="1">Uncharacterized protein</fullName>
    </submittedName>
</protein>
<reference evidence="1 2" key="1">
    <citation type="journal article" date="2006" name="Science">
        <title>The genome of black cottonwood, Populus trichocarpa (Torr. &amp; Gray).</title>
        <authorList>
            <person name="Tuskan G.A."/>
            <person name="Difazio S."/>
            <person name="Jansson S."/>
            <person name="Bohlmann J."/>
            <person name="Grigoriev I."/>
            <person name="Hellsten U."/>
            <person name="Putnam N."/>
            <person name="Ralph S."/>
            <person name="Rombauts S."/>
            <person name="Salamov A."/>
            <person name="Schein J."/>
            <person name="Sterck L."/>
            <person name="Aerts A."/>
            <person name="Bhalerao R.R."/>
            <person name="Bhalerao R.P."/>
            <person name="Blaudez D."/>
            <person name="Boerjan W."/>
            <person name="Brun A."/>
            <person name="Brunner A."/>
            <person name="Busov V."/>
            <person name="Campbell M."/>
            <person name="Carlson J."/>
            <person name="Chalot M."/>
            <person name="Chapman J."/>
            <person name="Chen G.L."/>
            <person name="Cooper D."/>
            <person name="Coutinho P.M."/>
            <person name="Couturier J."/>
            <person name="Covert S."/>
            <person name="Cronk Q."/>
            <person name="Cunningham R."/>
            <person name="Davis J."/>
            <person name="Degroeve S."/>
            <person name="Dejardin A."/>
            <person name="Depamphilis C."/>
            <person name="Detter J."/>
            <person name="Dirks B."/>
            <person name="Dubchak I."/>
            <person name="Duplessis S."/>
            <person name="Ehlting J."/>
            <person name="Ellis B."/>
            <person name="Gendler K."/>
            <person name="Goodstein D."/>
            <person name="Gribskov M."/>
            <person name="Grimwood J."/>
            <person name="Groover A."/>
            <person name="Gunter L."/>
            <person name="Hamberger B."/>
            <person name="Heinze B."/>
            <person name="Helariutta Y."/>
            <person name="Henrissat B."/>
            <person name="Holligan D."/>
            <person name="Holt R."/>
            <person name="Huang W."/>
            <person name="Islam-Faridi N."/>
            <person name="Jones S."/>
            <person name="Jones-Rhoades M."/>
            <person name="Jorgensen R."/>
            <person name="Joshi C."/>
            <person name="Kangasjarvi J."/>
            <person name="Karlsson J."/>
            <person name="Kelleher C."/>
            <person name="Kirkpatrick R."/>
            <person name="Kirst M."/>
            <person name="Kohler A."/>
            <person name="Kalluri U."/>
            <person name="Larimer F."/>
            <person name="Leebens-Mack J."/>
            <person name="Leple J.C."/>
            <person name="Locascio P."/>
            <person name="Lou Y."/>
            <person name="Lucas S."/>
            <person name="Martin F."/>
            <person name="Montanini B."/>
            <person name="Napoli C."/>
            <person name="Nelson D.R."/>
            <person name="Nelson C."/>
            <person name="Nieminen K."/>
            <person name="Nilsson O."/>
            <person name="Pereda V."/>
            <person name="Peter G."/>
            <person name="Philippe R."/>
            <person name="Pilate G."/>
            <person name="Poliakov A."/>
            <person name="Razumovskaya J."/>
            <person name="Richardson P."/>
            <person name="Rinaldi C."/>
            <person name="Ritland K."/>
            <person name="Rouze P."/>
            <person name="Ryaboy D."/>
            <person name="Schmutz J."/>
            <person name="Schrader J."/>
            <person name="Segerman B."/>
            <person name="Shin H."/>
            <person name="Siddiqui A."/>
            <person name="Sterky F."/>
            <person name="Terry A."/>
            <person name="Tsai C.J."/>
            <person name="Uberbacher E."/>
            <person name="Unneberg P."/>
            <person name="Vahala J."/>
            <person name="Wall K."/>
            <person name="Wessler S."/>
            <person name="Yang G."/>
            <person name="Yin T."/>
            <person name="Douglas C."/>
            <person name="Marra M."/>
            <person name="Sandberg G."/>
            <person name="Van de Peer Y."/>
            <person name="Rokhsar D."/>
        </authorList>
    </citation>
    <scope>NUCLEOTIDE SEQUENCE [LARGE SCALE GENOMIC DNA]</scope>
    <source>
        <strain evidence="2">cv. Nisqually</strain>
    </source>
</reference>
<name>U5FWP8_POPTR</name>
<proteinExistence type="predicted"/>